<dbReference type="FunFam" id="3.30.70.580:FF:000001">
    <property type="entry name" value="tRNA pseudouridine synthase A"/>
    <property type="match status" value="1"/>
</dbReference>
<dbReference type="InterPro" id="IPR020094">
    <property type="entry name" value="TruA/RsuA/RluB/E/F_N"/>
</dbReference>
<evidence type="ECO:0000256" key="5">
    <source>
        <dbReference type="RuleBase" id="RU003792"/>
    </source>
</evidence>
<keyword evidence="3 4" id="KW-0413">Isomerase</keyword>
<dbReference type="CDD" id="cd02570">
    <property type="entry name" value="PseudoU_synth_EcTruA"/>
    <property type="match status" value="1"/>
</dbReference>
<evidence type="ECO:0000256" key="4">
    <source>
        <dbReference type="HAMAP-Rule" id="MF_00171"/>
    </source>
</evidence>
<sequence>MAFHHGQGMEKRPSPASSPRIADAGPSPAGKGLRTAPDHHQAGLRAADPLSFHINPRSSMPDISSPMRLRLLLAYDGSRYCGWQIQDIPTPPPTVQAAVEAAVGRIAGRPVRVFGSGRTDAGVHAHGQVAHCDVPRRPGLDWRHALNALLPADVRVLHWQEAAPGFHARISALRKTYVYDFWQEKGFVPPRLAPFVWRSGPLDAGAMRAALPFLLGRHDFASLQNAGTEMESTVRELQAATLTELPPVEFMPPCLPCLRLTVTANGFLKQMVRNMAGLLAACGRRKLRPDRIPAILEAADRRALPSPTAPPQGLALAHVEYSD</sequence>
<evidence type="ECO:0000256" key="3">
    <source>
        <dbReference type="ARBA" id="ARBA00023235"/>
    </source>
</evidence>
<proteinExistence type="inferred from homology"/>
<feature type="domain" description="Pseudouridine synthase I TruA alpha/beta" evidence="7">
    <location>
        <begin position="74"/>
        <end position="160"/>
    </location>
</feature>
<feature type="domain" description="Pseudouridine synthase I TruA alpha/beta" evidence="7">
    <location>
        <begin position="214"/>
        <end position="322"/>
    </location>
</feature>
<comment type="function">
    <text evidence="4">Formation of pseudouridine at positions 38, 39 and 40 in the anticodon stem and loop of transfer RNAs.</text>
</comment>
<dbReference type="InterPro" id="IPR020097">
    <property type="entry name" value="PsdUridine_synth_TruA_a/b_dom"/>
</dbReference>
<protein>
    <recommendedName>
        <fullName evidence="4">tRNA pseudouridine synthase A</fullName>
        <ecNumber evidence="4">5.4.99.12</ecNumber>
    </recommendedName>
    <alternativeName>
        <fullName evidence="4">tRNA pseudouridine(38-40) synthase</fullName>
    </alternativeName>
    <alternativeName>
        <fullName evidence="4">tRNA pseudouridylate synthase I</fullName>
    </alternativeName>
    <alternativeName>
        <fullName evidence="4">tRNA-uridine isomerase I</fullName>
    </alternativeName>
</protein>
<dbReference type="GO" id="GO:0016829">
    <property type="term" value="F:lyase activity"/>
    <property type="evidence" value="ECO:0007669"/>
    <property type="project" value="UniProtKB-KW"/>
</dbReference>
<dbReference type="InterPro" id="IPR001406">
    <property type="entry name" value="PsdUridine_synth_TruA"/>
</dbReference>
<evidence type="ECO:0000259" key="7">
    <source>
        <dbReference type="Pfam" id="PF01416"/>
    </source>
</evidence>
<feature type="active site" description="Nucleophile" evidence="4">
    <location>
        <position position="120"/>
    </location>
</feature>
<comment type="catalytic activity">
    <reaction evidence="4 5">
        <text>uridine(38/39/40) in tRNA = pseudouridine(38/39/40) in tRNA</text>
        <dbReference type="Rhea" id="RHEA:22376"/>
        <dbReference type="Rhea" id="RHEA-COMP:10085"/>
        <dbReference type="Rhea" id="RHEA-COMP:10087"/>
        <dbReference type="ChEBI" id="CHEBI:65314"/>
        <dbReference type="ChEBI" id="CHEBI:65315"/>
        <dbReference type="EC" id="5.4.99.12"/>
    </reaction>
</comment>
<gene>
    <name evidence="4" type="primary">truA</name>
    <name evidence="8" type="ORF">DESPIGER_1491</name>
</gene>
<dbReference type="EMBL" id="LT630450">
    <property type="protein sequence ID" value="SFV73336.1"/>
    <property type="molecule type" value="Genomic_DNA"/>
</dbReference>
<evidence type="ECO:0000256" key="2">
    <source>
        <dbReference type="ARBA" id="ARBA00022694"/>
    </source>
</evidence>
<feature type="binding site" evidence="4">
    <location>
        <position position="177"/>
    </location>
    <ligand>
        <name>substrate</name>
    </ligand>
</feature>
<dbReference type="GO" id="GO:0003723">
    <property type="term" value="F:RNA binding"/>
    <property type="evidence" value="ECO:0007669"/>
    <property type="project" value="InterPro"/>
</dbReference>
<dbReference type="PANTHER" id="PTHR11142:SF0">
    <property type="entry name" value="TRNA PSEUDOURIDINE SYNTHASE-LIKE 1"/>
    <property type="match status" value="1"/>
</dbReference>
<evidence type="ECO:0000313" key="9">
    <source>
        <dbReference type="Proteomes" id="UP000186323"/>
    </source>
</evidence>
<comment type="caution">
    <text evidence="4">Lacks conserved residue(s) required for the propagation of feature annotation.</text>
</comment>
<accession>A0A1K1LF58</accession>
<dbReference type="AlphaFoldDB" id="A0A1K1LF58"/>
<dbReference type="Pfam" id="PF01416">
    <property type="entry name" value="PseudoU_synth_1"/>
    <property type="match status" value="2"/>
</dbReference>
<dbReference type="HAMAP" id="MF_00171">
    <property type="entry name" value="TruA"/>
    <property type="match status" value="1"/>
</dbReference>
<comment type="subunit">
    <text evidence="4">Homodimer.</text>
</comment>
<dbReference type="Gene3D" id="3.30.70.660">
    <property type="entry name" value="Pseudouridine synthase I, catalytic domain, C-terminal subdomain"/>
    <property type="match status" value="1"/>
</dbReference>
<keyword evidence="8" id="KW-0456">Lyase</keyword>
<keyword evidence="2 4" id="KW-0819">tRNA processing</keyword>
<dbReference type="NCBIfam" id="TIGR00071">
    <property type="entry name" value="hisT_truA"/>
    <property type="match status" value="1"/>
</dbReference>
<dbReference type="GO" id="GO:0031119">
    <property type="term" value="P:tRNA pseudouridine synthesis"/>
    <property type="evidence" value="ECO:0007669"/>
    <property type="project" value="UniProtKB-UniRule"/>
</dbReference>
<dbReference type="InterPro" id="IPR020103">
    <property type="entry name" value="PsdUridine_synth_cat_dom_sf"/>
</dbReference>
<name>A0A1K1LF58_9BACT</name>
<evidence type="ECO:0000256" key="1">
    <source>
        <dbReference type="ARBA" id="ARBA00009375"/>
    </source>
</evidence>
<dbReference type="SUPFAM" id="SSF55120">
    <property type="entry name" value="Pseudouridine synthase"/>
    <property type="match status" value="1"/>
</dbReference>
<evidence type="ECO:0000256" key="6">
    <source>
        <dbReference type="SAM" id="MobiDB-lite"/>
    </source>
</evidence>
<organism evidence="8 9">
    <name type="scientific">Desulfovibrio piger</name>
    <dbReference type="NCBI Taxonomy" id="901"/>
    <lineage>
        <taxon>Bacteria</taxon>
        <taxon>Pseudomonadati</taxon>
        <taxon>Thermodesulfobacteriota</taxon>
        <taxon>Desulfovibrionia</taxon>
        <taxon>Desulfovibrionales</taxon>
        <taxon>Desulfovibrionaceae</taxon>
        <taxon>Desulfovibrio</taxon>
    </lineage>
</organism>
<dbReference type="Gene3D" id="3.30.70.580">
    <property type="entry name" value="Pseudouridine synthase I, catalytic domain, N-terminal subdomain"/>
    <property type="match status" value="1"/>
</dbReference>
<dbReference type="EC" id="5.4.99.12" evidence="4"/>
<reference evidence="9" key="1">
    <citation type="submission" date="2016-10" db="EMBL/GenBank/DDBJ databases">
        <authorList>
            <person name="Wegmann U."/>
        </authorList>
    </citation>
    <scope>NUCLEOTIDE SEQUENCE [LARGE SCALE GENOMIC DNA]</scope>
</reference>
<evidence type="ECO:0000313" key="8">
    <source>
        <dbReference type="EMBL" id="SFV73336.1"/>
    </source>
</evidence>
<feature type="region of interest" description="Disordered" evidence="6">
    <location>
        <begin position="1"/>
        <end position="37"/>
    </location>
</feature>
<keyword evidence="9" id="KW-1185">Reference proteome</keyword>
<dbReference type="Proteomes" id="UP000186323">
    <property type="component" value="Chromosome I"/>
</dbReference>
<dbReference type="GO" id="GO:0160147">
    <property type="term" value="F:tRNA pseudouridine(38-40) synthase activity"/>
    <property type="evidence" value="ECO:0007669"/>
    <property type="project" value="UniProtKB-EC"/>
</dbReference>
<dbReference type="InterPro" id="IPR020095">
    <property type="entry name" value="PsdUridine_synth_TruA_C"/>
</dbReference>
<comment type="similarity">
    <text evidence="1 4 5">Belongs to the tRNA pseudouridine synthase TruA family.</text>
</comment>
<dbReference type="KEGG" id="dpg:DESPIGER_1491"/>
<dbReference type="PANTHER" id="PTHR11142">
    <property type="entry name" value="PSEUDOURIDYLATE SYNTHASE"/>
    <property type="match status" value="1"/>
</dbReference>